<dbReference type="AlphaFoldDB" id="A0A7I8DSL8"/>
<dbReference type="KEGG" id="acht:bsdcttw_32620"/>
<evidence type="ECO:0000313" key="1">
    <source>
        <dbReference type="EMBL" id="BCK00222.1"/>
    </source>
</evidence>
<gene>
    <name evidence="1" type="ORF">bsdcttw_32620</name>
</gene>
<protein>
    <submittedName>
        <fullName evidence="1">Uncharacterized protein</fullName>
    </submittedName>
</protein>
<dbReference type="Proteomes" id="UP000515703">
    <property type="component" value="Chromosome"/>
</dbReference>
<reference evidence="1 2" key="2">
    <citation type="submission" date="2020-08" db="EMBL/GenBank/DDBJ databases">
        <authorList>
            <person name="Ueki A."/>
            <person name="Tonouchi A."/>
        </authorList>
    </citation>
    <scope>NUCLEOTIDE SEQUENCE [LARGE SCALE GENOMIC DNA]</scope>
    <source>
        <strain evidence="1 2">CTTW</strain>
    </source>
</reference>
<accession>A0A7I8DSL8</accession>
<dbReference type="EMBL" id="AP023368">
    <property type="protein sequence ID" value="BCK00222.1"/>
    <property type="molecule type" value="Genomic_DNA"/>
</dbReference>
<evidence type="ECO:0000313" key="2">
    <source>
        <dbReference type="Proteomes" id="UP000515703"/>
    </source>
</evidence>
<proteinExistence type="predicted"/>
<sequence length="156" mass="17882">MKKCRKLKEPGAGTAQEYNDNLRQLGYQLLELYIKGKISIEDDIIQIAAEADQLNISGFIKEAGKYFSYKKNNGENAKFSEAIASCLMDFYNIVVESDNGYHVSYYYYRGDNKPQGVPGALSDLILKLFGICYEYEIDIETVMTEKYELCKKNYLN</sequence>
<keyword evidence="2" id="KW-1185">Reference proteome</keyword>
<organism evidence="1 2">
    <name type="scientific">Anaerocolumna chitinilytica</name>
    <dbReference type="NCBI Taxonomy" id="1727145"/>
    <lineage>
        <taxon>Bacteria</taxon>
        <taxon>Bacillati</taxon>
        <taxon>Bacillota</taxon>
        <taxon>Clostridia</taxon>
        <taxon>Lachnospirales</taxon>
        <taxon>Lachnospiraceae</taxon>
        <taxon>Anaerocolumna</taxon>
    </lineage>
</organism>
<name>A0A7I8DSL8_9FIRM</name>
<reference evidence="1 2" key="1">
    <citation type="submission" date="2020-08" db="EMBL/GenBank/DDBJ databases">
        <title>Draft genome sequencing of an Anaerocolumna strain isolated from anoxic soil subjected to BSD treatment.</title>
        <authorList>
            <person name="Uek A."/>
            <person name="Tonouchi A."/>
        </authorList>
    </citation>
    <scope>NUCLEOTIDE SEQUENCE [LARGE SCALE GENOMIC DNA]</scope>
    <source>
        <strain evidence="1 2">CTTW</strain>
    </source>
</reference>